<sequence>METELAQLSLNEEKEKILQIQSDQRTQTEVGDYQLVGCFLTAKRLLGNFIGVFLEYDGSDLGKENRNYLRVRVQIDVRKPLRRKKQTKMMMGTDLTEMGWDLSLQAPSRRALSMNSIWLREEGEGDREGCWMENRSRGLSPRNRDPKGNKQKEKLWPHQTNALMDHNLEDEAVMGEEGKNEIGKTSVFTKDKSFPNSLLYEDKTQQMELVRRRCGYLNGI</sequence>
<evidence type="ECO:0000256" key="1">
    <source>
        <dbReference type="SAM" id="MobiDB-lite"/>
    </source>
</evidence>
<feature type="non-terminal residue" evidence="2">
    <location>
        <position position="220"/>
    </location>
</feature>
<feature type="region of interest" description="Disordered" evidence="1">
    <location>
        <begin position="129"/>
        <end position="153"/>
    </location>
</feature>
<dbReference type="AlphaFoldDB" id="A0A7J9N290"/>
<comment type="caution">
    <text evidence="2">The sequence shown here is derived from an EMBL/GenBank/DDBJ whole genome shotgun (WGS) entry which is preliminary data.</text>
</comment>
<proteinExistence type="predicted"/>
<name>A0A7J9N290_GOSSC</name>
<accession>A0A7J9N290</accession>
<dbReference type="EMBL" id="JABFAF010268102">
    <property type="protein sequence ID" value="MBA0877412.1"/>
    <property type="molecule type" value="Genomic_DNA"/>
</dbReference>
<gene>
    <name evidence="2" type="ORF">Goshw_017725</name>
</gene>
<reference evidence="2 3" key="1">
    <citation type="journal article" date="2019" name="Genome Biol. Evol.">
        <title>Insights into the evolution of the New World diploid cottons (Gossypium, subgenus Houzingenia) based on genome sequencing.</title>
        <authorList>
            <person name="Grover C.E."/>
            <person name="Arick M.A. 2nd"/>
            <person name="Thrash A."/>
            <person name="Conover J.L."/>
            <person name="Sanders W.S."/>
            <person name="Peterson D.G."/>
            <person name="Frelichowski J.E."/>
            <person name="Scheffler J.A."/>
            <person name="Scheffler B.E."/>
            <person name="Wendel J.F."/>
        </authorList>
    </citation>
    <scope>NUCLEOTIDE SEQUENCE [LARGE SCALE GENOMIC DNA]</scope>
    <source>
        <strain evidence="2">1</strain>
        <tissue evidence="2">Leaf</tissue>
    </source>
</reference>
<keyword evidence="3" id="KW-1185">Reference proteome</keyword>
<protein>
    <submittedName>
        <fullName evidence="2">Uncharacterized protein</fullName>
    </submittedName>
</protein>
<evidence type="ECO:0000313" key="3">
    <source>
        <dbReference type="Proteomes" id="UP000593576"/>
    </source>
</evidence>
<organism evidence="2 3">
    <name type="scientific">Gossypium schwendimanii</name>
    <name type="common">Cotton</name>
    <dbReference type="NCBI Taxonomy" id="34291"/>
    <lineage>
        <taxon>Eukaryota</taxon>
        <taxon>Viridiplantae</taxon>
        <taxon>Streptophyta</taxon>
        <taxon>Embryophyta</taxon>
        <taxon>Tracheophyta</taxon>
        <taxon>Spermatophyta</taxon>
        <taxon>Magnoliopsida</taxon>
        <taxon>eudicotyledons</taxon>
        <taxon>Gunneridae</taxon>
        <taxon>Pentapetalae</taxon>
        <taxon>rosids</taxon>
        <taxon>malvids</taxon>
        <taxon>Malvales</taxon>
        <taxon>Malvaceae</taxon>
        <taxon>Malvoideae</taxon>
        <taxon>Gossypium</taxon>
    </lineage>
</organism>
<dbReference type="OrthoDB" id="986592at2759"/>
<dbReference type="Proteomes" id="UP000593576">
    <property type="component" value="Unassembled WGS sequence"/>
</dbReference>
<evidence type="ECO:0000313" key="2">
    <source>
        <dbReference type="EMBL" id="MBA0877412.1"/>
    </source>
</evidence>